<dbReference type="eggNOG" id="ENOG5031VVU">
    <property type="taxonomic scope" value="Bacteria"/>
</dbReference>
<comment type="caution">
    <text evidence="2">The sequence shown here is derived from an EMBL/GenBank/DDBJ whole genome shotgun (WGS) entry which is preliminary data.</text>
</comment>
<reference evidence="2 3" key="1">
    <citation type="submission" date="2011-05" db="EMBL/GenBank/DDBJ databases">
        <title>Whole genome shotgun sequence of Gordonia alkanivorans NBRC 16433.</title>
        <authorList>
            <person name="Hosoyama A."/>
            <person name="Nakamura S."/>
            <person name="Takarada H."/>
            <person name="Tsuchikane K."/>
            <person name="Yamazaki S."/>
            <person name="Fujita N."/>
        </authorList>
    </citation>
    <scope>NUCLEOTIDE SEQUENCE [LARGE SCALE GENOMIC DNA]</scope>
    <source>
        <strain evidence="2 3">NBRC 16433</strain>
    </source>
</reference>
<keyword evidence="1" id="KW-1133">Transmembrane helix</keyword>
<accession>F9VS74</accession>
<feature type="transmembrane region" description="Helical" evidence="1">
    <location>
        <begin position="80"/>
        <end position="102"/>
    </location>
</feature>
<dbReference type="Proteomes" id="UP000003558">
    <property type="component" value="Unassembled WGS sequence"/>
</dbReference>
<evidence type="ECO:0000313" key="3">
    <source>
        <dbReference type="Proteomes" id="UP000003558"/>
    </source>
</evidence>
<name>F9VS74_9ACTN</name>
<protein>
    <submittedName>
        <fullName evidence="2">Uncharacterized protein</fullName>
    </submittedName>
</protein>
<evidence type="ECO:0000313" key="2">
    <source>
        <dbReference type="EMBL" id="GAA11463.1"/>
    </source>
</evidence>
<keyword evidence="1" id="KW-0812">Transmembrane</keyword>
<proteinExistence type="predicted"/>
<evidence type="ECO:0000256" key="1">
    <source>
        <dbReference type="SAM" id="Phobius"/>
    </source>
</evidence>
<dbReference type="EMBL" id="BACI01000030">
    <property type="protein sequence ID" value="GAA11463.1"/>
    <property type="molecule type" value="Genomic_DNA"/>
</dbReference>
<gene>
    <name evidence="2" type="ORF">GOALK_030_00600</name>
</gene>
<organism evidence="2 3">
    <name type="scientific">Gordonia alkanivorans NBRC 16433</name>
    <dbReference type="NCBI Taxonomy" id="1027371"/>
    <lineage>
        <taxon>Bacteria</taxon>
        <taxon>Bacillati</taxon>
        <taxon>Actinomycetota</taxon>
        <taxon>Actinomycetes</taxon>
        <taxon>Mycobacteriales</taxon>
        <taxon>Gordoniaceae</taxon>
        <taxon>Gordonia</taxon>
    </lineage>
</organism>
<keyword evidence="1" id="KW-0472">Membrane</keyword>
<feature type="transmembrane region" description="Helical" evidence="1">
    <location>
        <begin position="28"/>
        <end position="48"/>
    </location>
</feature>
<sequence length="112" mass="11623">MVGMTDGVEVPRTDRFGPRGPARTISRAVGLAVVMFEAVAAFWLVMLLRTSDLVPSDPSGVGRGDQVELRMLTAVDVHDWVSALSAAAFAAGVAGALAAHLLPAVKGRAPVE</sequence>
<dbReference type="AlphaFoldDB" id="F9VS74"/>